<gene>
    <name evidence="1" type="ORF">ElyMa_001515800</name>
</gene>
<organism evidence="1 2">
    <name type="scientific">Elysia marginata</name>
    <dbReference type="NCBI Taxonomy" id="1093978"/>
    <lineage>
        <taxon>Eukaryota</taxon>
        <taxon>Metazoa</taxon>
        <taxon>Spiralia</taxon>
        <taxon>Lophotrochozoa</taxon>
        <taxon>Mollusca</taxon>
        <taxon>Gastropoda</taxon>
        <taxon>Heterobranchia</taxon>
        <taxon>Euthyneura</taxon>
        <taxon>Panpulmonata</taxon>
        <taxon>Sacoglossa</taxon>
        <taxon>Placobranchoidea</taxon>
        <taxon>Plakobranchidae</taxon>
        <taxon>Elysia</taxon>
    </lineage>
</organism>
<accession>A0AAV4J8E3</accession>
<evidence type="ECO:0000313" key="2">
    <source>
        <dbReference type="Proteomes" id="UP000762676"/>
    </source>
</evidence>
<keyword evidence="2" id="KW-1185">Reference proteome</keyword>
<evidence type="ECO:0000313" key="1">
    <source>
        <dbReference type="EMBL" id="GFS18223.1"/>
    </source>
</evidence>
<dbReference type="EMBL" id="BMAT01002989">
    <property type="protein sequence ID" value="GFS18223.1"/>
    <property type="molecule type" value="Genomic_DNA"/>
</dbReference>
<protein>
    <submittedName>
        <fullName evidence="1">Uncharacterized protein</fullName>
    </submittedName>
</protein>
<proteinExistence type="predicted"/>
<dbReference type="Proteomes" id="UP000762676">
    <property type="component" value="Unassembled WGS sequence"/>
</dbReference>
<sequence>MFGCPQPEEKRPKTVYGLEGRESAFKRAKMIPRFKVSRKMKSVSHSKIDPSIHYHTAKTSLGLHLIPAPRTDLLNHRSTIARENLRSKAMVETPR</sequence>
<comment type="caution">
    <text evidence="1">The sequence shown here is derived from an EMBL/GenBank/DDBJ whole genome shotgun (WGS) entry which is preliminary data.</text>
</comment>
<name>A0AAV4J8E3_9GAST</name>
<reference evidence="1 2" key="1">
    <citation type="journal article" date="2021" name="Elife">
        <title>Chloroplast acquisition without the gene transfer in kleptoplastic sea slugs, Plakobranchus ocellatus.</title>
        <authorList>
            <person name="Maeda T."/>
            <person name="Takahashi S."/>
            <person name="Yoshida T."/>
            <person name="Shimamura S."/>
            <person name="Takaki Y."/>
            <person name="Nagai Y."/>
            <person name="Toyoda A."/>
            <person name="Suzuki Y."/>
            <person name="Arimoto A."/>
            <person name="Ishii H."/>
            <person name="Satoh N."/>
            <person name="Nishiyama T."/>
            <person name="Hasebe M."/>
            <person name="Maruyama T."/>
            <person name="Minagawa J."/>
            <person name="Obokata J."/>
            <person name="Shigenobu S."/>
        </authorList>
    </citation>
    <scope>NUCLEOTIDE SEQUENCE [LARGE SCALE GENOMIC DNA]</scope>
</reference>
<dbReference type="AlphaFoldDB" id="A0AAV4J8E3"/>